<accession>A0A829Y9S7</accession>
<sequence>MVQVQLTRHLFAFFPQLDGLTLEVEAADVAGVLRALEARAPGIGFYLCDERGRLRPHVNVFIGNTLIRDRRHLSDPVTAGDKVSILQALSGG</sequence>
<dbReference type="PANTHER" id="PTHR38031">
    <property type="entry name" value="SULFUR CARRIER PROTEIN SLR0821-RELATED"/>
    <property type="match status" value="1"/>
</dbReference>
<comment type="caution">
    <text evidence="1">The sequence shown here is derived from an EMBL/GenBank/DDBJ whole genome shotgun (WGS) entry which is preliminary data.</text>
</comment>
<dbReference type="RefSeq" id="WP_161811824.1">
    <property type="nucleotide sequence ID" value="NZ_BLJN01000002.1"/>
</dbReference>
<dbReference type="AlphaFoldDB" id="A0A829Y9S7"/>
<organism evidence="1 2">
    <name type="scientific">Steroidobacter agaridevorans</name>
    <dbReference type="NCBI Taxonomy" id="2695856"/>
    <lineage>
        <taxon>Bacteria</taxon>
        <taxon>Pseudomonadati</taxon>
        <taxon>Pseudomonadota</taxon>
        <taxon>Gammaproteobacteria</taxon>
        <taxon>Steroidobacterales</taxon>
        <taxon>Steroidobacteraceae</taxon>
        <taxon>Steroidobacter</taxon>
    </lineage>
</organism>
<gene>
    <name evidence="1" type="ORF">GCM10011487_20940</name>
</gene>
<evidence type="ECO:0000313" key="1">
    <source>
        <dbReference type="EMBL" id="GFE80094.1"/>
    </source>
</evidence>
<dbReference type="SUPFAM" id="SSF54285">
    <property type="entry name" value="MoaD/ThiS"/>
    <property type="match status" value="1"/>
</dbReference>
<dbReference type="PANTHER" id="PTHR38031:SF1">
    <property type="entry name" value="SULFUR CARRIER PROTEIN CYSO"/>
    <property type="match status" value="1"/>
</dbReference>
<dbReference type="InterPro" id="IPR003749">
    <property type="entry name" value="ThiS/MoaD-like"/>
</dbReference>
<keyword evidence="2" id="KW-1185">Reference proteome</keyword>
<name>A0A829Y9S7_9GAMM</name>
<evidence type="ECO:0008006" key="3">
    <source>
        <dbReference type="Google" id="ProtNLM"/>
    </source>
</evidence>
<protein>
    <recommendedName>
        <fullName evidence="3">Thiamine biosynthesis protein ThiS</fullName>
    </recommendedName>
</protein>
<dbReference type="InterPro" id="IPR052045">
    <property type="entry name" value="Sulfur_Carrier/Prot_Modifier"/>
</dbReference>
<evidence type="ECO:0000313" key="2">
    <source>
        <dbReference type="Proteomes" id="UP000445000"/>
    </source>
</evidence>
<dbReference type="EMBL" id="BLJN01000002">
    <property type="protein sequence ID" value="GFE80094.1"/>
    <property type="molecule type" value="Genomic_DNA"/>
</dbReference>
<dbReference type="InterPro" id="IPR016155">
    <property type="entry name" value="Mopterin_synth/thiamin_S_b"/>
</dbReference>
<dbReference type="Proteomes" id="UP000445000">
    <property type="component" value="Unassembled WGS sequence"/>
</dbReference>
<dbReference type="InterPro" id="IPR012675">
    <property type="entry name" value="Beta-grasp_dom_sf"/>
</dbReference>
<reference evidence="2" key="1">
    <citation type="submission" date="2020-01" db="EMBL/GenBank/DDBJ databases">
        <title>'Steroidobacter agaridevorans' sp. nov., agar-degrading bacteria isolated from rhizosphere soils.</title>
        <authorList>
            <person name="Ikenaga M."/>
            <person name="Kataoka M."/>
            <person name="Murouchi A."/>
            <person name="Katsuragi S."/>
            <person name="Sakai M."/>
        </authorList>
    </citation>
    <scope>NUCLEOTIDE SEQUENCE [LARGE SCALE GENOMIC DNA]</scope>
    <source>
        <strain evidence="2">YU21-B</strain>
    </source>
</reference>
<dbReference type="Pfam" id="PF02597">
    <property type="entry name" value="ThiS"/>
    <property type="match status" value="1"/>
</dbReference>
<proteinExistence type="predicted"/>
<dbReference type="Gene3D" id="3.10.20.30">
    <property type="match status" value="1"/>
</dbReference>